<keyword evidence="3" id="KW-0675">Receptor</keyword>
<dbReference type="SUPFAM" id="SSF81321">
    <property type="entry name" value="Family A G protein-coupled receptor-like"/>
    <property type="match status" value="2"/>
</dbReference>
<feature type="region of interest" description="Disordered" evidence="6">
    <location>
        <begin position="1"/>
        <end position="84"/>
    </location>
</feature>
<evidence type="ECO:0000256" key="4">
    <source>
        <dbReference type="ARBA" id="ARBA00023180"/>
    </source>
</evidence>
<evidence type="ECO:0000313" key="9">
    <source>
        <dbReference type="Proteomes" id="UP000250572"/>
    </source>
</evidence>
<feature type="transmembrane region" description="Helical" evidence="7">
    <location>
        <begin position="916"/>
        <end position="938"/>
    </location>
</feature>
<feature type="transmembrane region" description="Helical" evidence="7">
    <location>
        <begin position="983"/>
        <end position="1011"/>
    </location>
</feature>
<feature type="transmembrane region" description="Helical" evidence="7">
    <location>
        <begin position="1121"/>
        <end position="1141"/>
    </location>
</feature>
<feature type="transmembrane region" description="Helical" evidence="7">
    <location>
        <begin position="801"/>
        <end position="820"/>
    </location>
</feature>
<comment type="caution">
    <text evidence="8">The sequence shown here is derived from an EMBL/GenBank/DDBJ whole genome shotgun (WGS) entry which is preliminary data.</text>
</comment>
<evidence type="ECO:0000256" key="3">
    <source>
        <dbReference type="ARBA" id="ARBA00023170"/>
    </source>
</evidence>
<keyword evidence="4" id="KW-0325">Glycoprotein</keyword>
<dbReference type="GO" id="GO:0007200">
    <property type="term" value="P:phospholipase C-activating G protein-coupled receptor signaling pathway"/>
    <property type="evidence" value="ECO:0007669"/>
    <property type="project" value="TreeGrafter"/>
</dbReference>
<comment type="subcellular location">
    <subcellularLocation>
        <location evidence="1">Membrane</location>
        <topology evidence="1">Multi-pass membrane protein</topology>
    </subcellularLocation>
</comment>
<feature type="compositionally biased region" description="Basic and acidic residues" evidence="6">
    <location>
        <begin position="1"/>
        <end position="20"/>
    </location>
</feature>
<evidence type="ECO:0008006" key="10">
    <source>
        <dbReference type="Google" id="ProtNLM"/>
    </source>
</evidence>
<feature type="region of interest" description="Disordered" evidence="6">
    <location>
        <begin position="98"/>
        <end position="154"/>
    </location>
</feature>
<reference evidence="8 9" key="1">
    <citation type="journal article" date="2018" name="G3 (Bethesda)">
        <title>A High-Quality Reference Genome for the Invasive Mosquitofish Gambusia affinis Using a Chicago Library.</title>
        <authorList>
            <person name="Hoffberg S.L."/>
            <person name="Troendle N.J."/>
            <person name="Glenn T.C."/>
            <person name="Mahmud O."/>
            <person name="Louha S."/>
            <person name="Chalopin D."/>
            <person name="Bennetzen J.L."/>
            <person name="Mauricio R."/>
        </authorList>
    </citation>
    <scope>NUCLEOTIDE SEQUENCE [LARGE SCALE GENOMIC DNA]</scope>
    <source>
        <strain evidence="8">NE01/NJP1002.9</strain>
        <tissue evidence="8">Muscle</tissue>
    </source>
</reference>
<keyword evidence="2" id="KW-0297">G-protein coupled receptor</keyword>
<feature type="compositionally biased region" description="Polar residues" evidence="6">
    <location>
        <begin position="22"/>
        <end position="48"/>
    </location>
</feature>
<feature type="transmembrane region" description="Helical" evidence="7">
    <location>
        <begin position="1299"/>
        <end position="1324"/>
    </location>
</feature>
<dbReference type="GO" id="GO:0005886">
    <property type="term" value="C:plasma membrane"/>
    <property type="evidence" value="ECO:0007669"/>
    <property type="project" value="TreeGrafter"/>
</dbReference>
<keyword evidence="7" id="KW-0812">Transmembrane</keyword>
<feature type="transmembrane region" description="Helical" evidence="7">
    <location>
        <begin position="1378"/>
        <end position="1396"/>
    </location>
</feature>
<feature type="transmembrane region" description="Helical" evidence="7">
    <location>
        <begin position="1564"/>
        <end position="1586"/>
    </location>
</feature>
<feature type="transmembrane region" description="Helical" evidence="7">
    <location>
        <begin position="227"/>
        <end position="248"/>
    </location>
</feature>
<dbReference type="Gene3D" id="1.20.1070.10">
    <property type="entry name" value="Rhodopsin 7-helix transmembrane proteins"/>
    <property type="match status" value="1"/>
</dbReference>
<dbReference type="GO" id="GO:0070915">
    <property type="term" value="F:lysophosphatidic acid receptor activity"/>
    <property type="evidence" value="ECO:0007669"/>
    <property type="project" value="TreeGrafter"/>
</dbReference>
<dbReference type="GO" id="GO:0035025">
    <property type="term" value="P:positive regulation of Rho protein signal transduction"/>
    <property type="evidence" value="ECO:0007669"/>
    <property type="project" value="TreeGrafter"/>
</dbReference>
<feature type="transmembrane region" description="Helical" evidence="7">
    <location>
        <begin position="1270"/>
        <end position="1293"/>
    </location>
</feature>
<sequence>MQSTEKLQKDTVTRDRERRNKQPNPNDAEQPETAANQVSDSDSFSTPELQVGDGMNHSQVTLHTGQHVNIHRSKTNEGTQNNPREKYVVVIVMDTDEREDASQHVDQLDDGRQAEAKDDDAERKMERYPDEDERGVNDGAGFGPEAVHQEQDRGVDGGDVGIRKICCFFTEQNPTDPRPNNFILKTLPAMTMDFSSSSFNDSNLNPNISSKNLPFFMNCFLSNPSSFIFTAYSIINILLFLPLCIFVFKIALLQWHSTSPAAAAHHSDCFIYNLVIMELISVVGSFLCCYGLHSRHLSVLNIGCLIFSFSWYGQAISHILVSVEGYLATVHPVTYMSLRTKRGARFRNAEIVCNWLLSFAGMSLIMFDSFFVVMDFVLLMLSFAVIFFCSLSVLCVLIRPGPGQQGGVRKRFDQLKRRALLSVIIILEVISLRFIWNLAWVVMFISGSGECLVLMSCAFSSLPSNLVLPLLFLRREGKLMLLMFPSHNDSLLNPPAAERSCLTINPGKTIFSASNATHVILLLPLCVLILHSGFQQLQQRNVGSSAAVSHCDAFTYHMVVMELVGMSGLIVYFSASRLEHVNLFSVGYFLFSFSWYGQTFFHILTCVERYLAVVHPVSYRCLRSDRGIRIRNICIGCIWMICFAGSGGANAGLYVYLDSSLLILSTLIISFCSVSVLCVLVRPGPGGRGRERADQSKQKAFYTILVILGVLMFRLSFSLVWAFFDISGHAAACMLFSFIVWFCRCCFYKEEENYGAMLVTPSSSTNDSVPPLNSSPFTFPLFMNMFCFLSPQSNFIFEGFFITNSFVLFFLSFSVLYHGAREWKQKGSFSSLMSTISHSDFFTYNLVVMEITGMSGCIVCFCAIYSDQLYLLRCGSFPWFYAWYGETLFHTLTCLERYLAVVRPITYMRLRNEQGIVIRNISTGCVWLLSLSGIGLMWESVFIGLNFCILSSVLVIVSFCSLSALLVLIRPGPGKQQKSKQRAFYTIVVILGVLVLRFVASLVWTVVYALQISSQCVILGSMVWFTIPSSLVLPLLFLHRAEKLPQMTTNSSSSNVSLLPPPLSSLEDLVSCYVSRPGSFILAVYWIIYFLVFLPFCLFIFHSGFHQWHQTRRSLSHSDSFTYHLAVMEMINVLNCILYCCGIYGEDFYLVLIGNFFTSLVWHGQTLFHLLTCVEHYLAVVHPTFYLSLRNERGVRLRNVVVLCVWLLSFVCMGLMAFRKFLAFFDVCILVANLAFVSFCSLSVMSNLFRPLPGDKEAGVRRVDQAKQRAFKTILIILVVQVLRFVGSVIWSIVDGLNLSSYCFLVAVGVLVNLPSSFVLPLLFLQREGKLLSFITYVPCFSDMSGNSSLFSNESVISSSSSNMKCFFMTPSSSVFSGYYLVLVSAVLPLSVLILCRGFQQWKQTSPSSTVSHSDHFTFHLAAMELIGISGSICCCWGIYKSDVNMVKTGDYLWCFSWFGETLFQMLTCLAHYLAVVHPITYQSSRKGRGIKIRNNVIAAVWLLCVVGTCCMLSGFLIVNVVIWMVFLSVGFFCNFSVMFFLIRPGPGEKSGLEKKPDHRKRRAFMVIVSIPMVLLLRCAINMVWFALPQSDSNRYCLVSACTMFLTLPGSLTLPLLFLHKAVKRRKNAK</sequence>
<feature type="transmembrane region" description="Helical" evidence="7">
    <location>
        <begin position="1224"/>
        <end position="1249"/>
    </location>
</feature>
<feature type="transmembrane region" description="Helical" evidence="7">
    <location>
        <begin position="1017"/>
        <end position="1038"/>
    </location>
</feature>
<evidence type="ECO:0000256" key="5">
    <source>
        <dbReference type="ARBA" id="ARBA00023224"/>
    </source>
</evidence>
<feature type="transmembrane region" description="Helical" evidence="7">
    <location>
        <begin position="841"/>
        <end position="866"/>
    </location>
</feature>
<dbReference type="PANTHER" id="PTHR24232">
    <property type="entry name" value="G-PROTEIN COUPLED RECEPTOR"/>
    <property type="match status" value="1"/>
</dbReference>
<evidence type="ECO:0000256" key="1">
    <source>
        <dbReference type="ARBA" id="ARBA00004141"/>
    </source>
</evidence>
<feature type="transmembrane region" description="Helical" evidence="7">
    <location>
        <begin position="1497"/>
        <end position="1517"/>
    </location>
</feature>
<feature type="transmembrane region" description="Helical" evidence="7">
    <location>
        <begin position="701"/>
        <end position="723"/>
    </location>
</feature>
<keyword evidence="7" id="KW-1133">Transmembrane helix</keyword>
<feature type="transmembrane region" description="Helical" evidence="7">
    <location>
        <begin position="516"/>
        <end position="534"/>
    </location>
</feature>
<evidence type="ECO:0000313" key="8">
    <source>
        <dbReference type="EMBL" id="PWA13914.1"/>
    </source>
</evidence>
<feature type="compositionally biased region" description="Polar residues" evidence="6">
    <location>
        <begin position="56"/>
        <end position="67"/>
    </location>
</feature>
<feature type="transmembrane region" description="Helical" evidence="7">
    <location>
        <begin position="269"/>
        <end position="293"/>
    </location>
</feature>
<feature type="transmembrane region" description="Helical" evidence="7">
    <location>
        <begin position="1200"/>
        <end position="1218"/>
    </location>
</feature>
<keyword evidence="9" id="KW-1185">Reference proteome</keyword>
<keyword evidence="7" id="KW-0472">Membrane</keyword>
<evidence type="ECO:0000256" key="2">
    <source>
        <dbReference type="ARBA" id="ARBA00023040"/>
    </source>
</evidence>
<evidence type="ECO:0000256" key="6">
    <source>
        <dbReference type="SAM" id="MobiDB-lite"/>
    </source>
</evidence>
<gene>
    <name evidence="8" type="ORF">CCH79_00018524</name>
</gene>
<organism evidence="8 9">
    <name type="scientific">Gambusia affinis</name>
    <name type="common">Western mosquitofish</name>
    <name type="synonym">Heterandria affinis</name>
    <dbReference type="NCBI Taxonomy" id="33528"/>
    <lineage>
        <taxon>Eukaryota</taxon>
        <taxon>Metazoa</taxon>
        <taxon>Chordata</taxon>
        <taxon>Craniata</taxon>
        <taxon>Vertebrata</taxon>
        <taxon>Euteleostomi</taxon>
        <taxon>Actinopterygii</taxon>
        <taxon>Neopterygii</taxon>
        <taxon>Teleostei</taxon>
        <taxon>Neoteleostei</taxon>
        <taxon>Acanthomorphata</taxon>
        <taxon>Ovalentaria</taxon>
        <taxon>Atherinomorphae</taxon>
        <taxon>Cyprinodontiformes</taxon>
        <taxon>Poeciliidae</taxon>
        <taxon>Poeciliinae</taxon>
        <taxon>Gambusia</taxon>
    </lineage>
</organism>
<dbReference type="PANTHER" id="PTHR24232:SF41">
    <property type="entry name" value="LYSOPHOSPHATIDIC ACID RECEPTOR 4"/>
    <property type="match status" value="1"/>
</dbReference>
<protein>
    <recommendedName>
        <fullName evidence="10">G-protein coupled receptors family 1 profile domain-containing protein</fullName>
    </recommendedName>
</protein>
<name>A0A315USD9_GAMAF</name>
<feature type="transmembrane region" description="Helical" evidence="7">
    <location>
        <begin position="661"/>
        <end position="681"/>
    </location>
</feature>
<proteinExistence type="predicted"/>
<feature type="transmembrane region" description="Helical" evidence="7">
    <location>
        <begin position="1523"/>
        <end position="1543"/>
    </location>
</feature>
<feature type="transmembrane region" description="Helical" evidence="7">
    <location>
        <begin position="419"/>
        <end position="446"/>
    </location>
</feature>
<feature type="transmembrane region" description="Helical" evidence="7">
    <location>
        <begin position="1080"/>
        <end position="1101"/>
    </location>
</feature>
<feature type="compositionally biased region" description="Basic and acidic residues" evidence="6">
    <location>
        <begin position="100"/>
        <end position="128"/>
    </location>
</feature>
<feature type="transmembrane region" description="Helical" evidence="7">
    <location>
        <begin position="944"/>
        <end position="971"/>
    </location>
</feature>
<dbReference type="Proteomes" id="UP000250572">
    <property type="component" value="Unassembled WGS sequence"/>
</dbReference>
<feature type="transmembrane region" description="Helical" evidence="7">
    <location>
        <begin position="554"/>
        <end position="575"/>
    </location>
</feature>
<feature type="transmembrane region" description="Helical" evidence="7">
    <location>
        <begin position="452"/>
        <end position="473"/>
    </location>
</feature>
<dbReference type="EMBL" id="NHOQ01002911">
    <property type="protein sequence ID" value="PWA13914.1"/>
    <property type="molecule type" value="Genomic_DNA"/>
</dbReference>
<feature type="transmembrane region" description="Helical" evidence="7">
    <location>
        <begin position="377"/>
        <end position="398"/>
    </location>
</feature>
<feature type="transmembrane region" description="Helical" evidence="7">
    <location>
        <begin position="1598"/>
        <end position="1619"/>
    </location>
</feature>
<feature type="transmembrane region" description="Helical" evidence="7">
    <location>
        <begin position="729"/>
        <end position="747"/>
    </location>
</feature>
<accession>A0A315USD9</accession>
<keyword evidence="5" id="KW-0807">Transducer</keyword>
<feature type="transmembrane region" description="Helical" evidence="7">
    <location>
        <begin position="305"/>
        <end position="330"/>
    </location>
</feature>
<evidence type="ECO:0000256" key="7">
    <source>
        <dbReference type="SAM" id="Phobius"/>
    </source>
</evidence>
<feature type="transmembrane region" description="Helical" evidence="7">
    <location>
        <begin position="633"/>
        <end position="655"/>
    </location>
</feature>
<feature type="transmembrane region" description="Helical" evidence="7">
    <location>
        <begin position="1417"/>
        <end position="1440"/>
    </location>
</feature>